<dbReference type="Proteomes" id="UP000729402">
    <property type="component" value="Unassembled WGS sequence"/>
</dbReference>
<organism evidence="2 3">
    <name type="scientific">Zizania palustris</name>
    <name type="common">Northern wild rice</name>
    <dbReference type="NCBI Taxonomy" id="103762"/>
    <lineage>
        <taxon>Eukaryota</taxon>
        <taxon>Viridiplantae</taxon>
        <taxon>Streptophyta</taxon>
        <taxon>Embryophyta</taxon>
        <taxon>Tracheophyta</taxon>
        <taxon>Spermatophyta</taxon>
        <taxon>Magnoliopsida</taxon>
        <taxon>Liliopsida</taxon>
        <taxon>Poales</taxon>
        <taxon>Poaceae</taxon>
        <taxon>BOP clade</taxon>
        <taxon>Oryzoideae</taxon>
        <taxon>Oryzeae</taxon>
        <taxon>Zizaniinae</taxon>
        <taxon>Zizania</taxon>
    </lineage>
</organism>
<dbReference type="AlphaFoldDB" id="A0A8J6BAS8"/>
<evidence type="ECO:0000313" key="2">
    <source>
        <dbReference type="EMBL" id="KAG8084597.1"/>
    </source>
</evidence>
<accession>A0A8J6BAS8</accession>
<feature type="region of interest" description="Disordered" evidence="1">
    <location>
        <begin position="1"/>
        <end position="70"/>
    </location>
</feature>
<proteinExistence type="predicted"/>
<reference evidence="2" key="1">
    <citation type="journal article" date="2021" name="bioRxiv">
        <title>Whole Genome Assembly and Annotation of Northern Wild Rice, Zizania palustris L., Supports a Whole Genome Duplication in the Zizania Genus.</title>
        <authorList>
            <person name="Haas M."/>
            <person name="Kono T."/>
            <person name="Macchietto M."/>
            <person name="Millas R."/>
            <person name="McGilp L."/>
            <person name="Shao M."/>
            <person name="Duquette J."/>
            <person name="Hirsch C.N."/>
            <person name="Kimball J."/>
        </authorList>
    </citation>
    <scope>NUCLEOTIDE SEQUENCE</scope>
    <source>
        <tissue evidence="2">Fresh leaf tissue</tissue>
    </source>
</reference>
<sequence>MSASHHRNPHASQPRPAGRPLASAVAHRGGGVAARVVDEGTGAVRGRRPVGGVGTEELEREKRKKKTMTW</sequence>
<gene>
    <name evidence="2" type="ORF">GUJ93_ZPchr0010g7423</name>
</gene>
<evidence type="ECO:0000256" key="1">
    <source>
        <dbReference type="SAM" id="MobiDB-lite"/>
    </source>
</evidence>
<keyword evidence="3" id="KW-1185">Reference proteome</keyword>
<reference evidence="2" key="2">
    <citation type="submission" date="2021-02" db="EMBL/GenBank/DDBJ databases">
        <authorList>
            <person name="Kimball J.A."/>
            <person name="Haas M.W."/>
            <person name="Macchietto M."/>
            <person name="Kono T."/>
            <person name="Duquette J."/>
            <person name="Shao M."/>
        </authorList>
    </citation>
    <scope>NUCLEOTIDE SEQUENCE</scope>
    <source>
        <tissue evidence="2">Fresh leaf tissue</tissue>
    </source>
</reference>
<comment type="caution">
    <text evidence="2">The sequence shown here is derived from an EMBL/GenBank/DDBJ whole genome shotgun (WGS) entry which is preliminary data.</text>
</comment>
<evidence type="ECO:0000313" key="3">
    <source>
        <dbReference type="Proteomes" id="UP000729402"/>
    </source>
</evidence>
<protein>
    <submittedName>
        <fullName evidence="2">Uncharacterized protein</fullName>
    </submittedName>
</protein>
<name>A0A8J6BAS8_ZIZPA</name>
<dbReference type="EMBL" id="JAAALK010000082">
    <property type="protein sequence ID" value="KAG8084597.1"/>
    <property type="molecule type" value="Genomic_DNA"/>
</dbReference>